<protein>
    <recommendedName>
        <fullName evidence="3">Transcriptional regulator, AbiEi antitoxin, Type IV TA system</fullName>
    </recommendedName>
</protein>
<keyword evidence="2" id="KW-1185">Reference proteome</keyword>
<dbReference type="EMBL" id="JACHZG010000001">
    <property type="protein sequence ID" value="MBB3328615.1"/>
    <property type="molecule type" value="Genomic_DNA"/>
</dbReference>
<reference evidence="1 2" key="1">
    <citation type="submission" date="2020-08" db="EMBL/GenBank/DDBJ databases">
        <title>Sequencing the genomes of 1000 actinobacteria strains.</title>
        <authorList>
            <person name="Klenk H.-P."/>
        </authorList>
    </citation>
    <scope>NUCLEOTIDE SEQUENCE [LARGE SCALE GENOMIC DNA]</scope>
    <source>
        <strain evidence="1 2">DSM 11053</strain>
    </source>
</reference>
<comment type="caution">
    <text evidence="1">The sequence shown here is derived from an EMBL/GenBank/DDBJ whole genome shotgun (WGS) entry which is preliminary data.</text>
</comment>
<dbReference type="Proteomes" id="UP000565572">
    <property type="component" value="Unassembled WGS sequence"/>
</dbReference>
<name>A0A7W5JYP5_9ACTN</name>
<evidence type="ECO:0008006" key="3">
    <source>
        <dbReference type="Google" id="ProtNLM"/>
    </source>
</evidence>
<evidence type="ECO:0000313" key="2">
    <source>
        <dbReference type="Proteomes" id="UP000565572"/>
    </source>
</evidence>
<gene>
    <name evidence="1" type="ORF">FHX39_003559</name>
</gene>
<dbReference type="RefSeq" id="WP_183340583.1">
    <property type="nucleotide sequence ID" value="NZ_JACHZG010000001.1"/>
</dbReference>
<proteinExistence type="predicted"/>
<sequence>MTTEPVLLARDLRRAGFGSGDLATMRRTGELAHLRRGAYASRMAAAMDEAEAHRLLVGATMPLLSDDACVSHLSAALLHDLPWWGDLLERVHVTRSRLGGGRRDPLVHVHPALLEPTDRARLGGTAATSLARTTADCLRTLPFRRAVALGDAALRRGLDPAELADQLRRAAGRVGITTARRAAAFLDGRSESVGESYSRVVIDELRLPPPDLQVKVFDADGRLVGRCDFGWRQFRTLGEFDGKVKYGRLVPDDEQPGDTVFDEKVREDELRGLGNEMVRWIDADLWRPDRLRARLLRAFDRGARR</sequence>
<organism evidence="1 2">
    <name type="scientific">Microlunatus antarcticus</name>
    <dbReference type="NCBI Taxonomy" id="53388"/>
    <lineage>
        <taxon>Bacteria</taxon>
        <taxon>Bacillati</taxon>
        <taxon>Actinomycetota</taxon>
        <taxon>Actinomycetes</taxon>
        <taxon>Propionibacteriales</taxon>
        <taxon>Propionibacteriaceae</taxon>
        <taxon>Microlunatus</taxon>
    </lineage>
</organism>
<accession>A0A7W5JYP5</accession>
<evidence type="ECO:0000313" key="1">
    <source>
        <dbReference type="EMBL" id="MBB3328615.1"/>
    </source>
</evidence>
<dbReference type="AlphaFoldDB" id="A0A7W5JYP5"/>